<organism evidence="1 2">
    <name type="scientific">Actinokineospora xionganensis</name>
    <dbReference type="NCBI Taxonomy" id="2684470"/>
    <lineage>
        <taxon>Bacteria</taxon>
        <taxon>Bacillati</taxon>
        <taxon>Actinomycetota</taxon>
        <taxon>Actinomycetes</taxon>
        <taxon>Pseudonocardiales</taxon>
        <taxon>Pseudonocardiaceae</taxon>
        <taxon>Actinokineospora</taxon>
    </lineage>
</organism>
<evidence type="ECO:0000313" key="1">
    <source>
        <dbReference type="EMBL" id="MBC6450557.1"/>
    </source>
</evidence>
<protein>
    <submittedName>
        <fullName evidence="1">Uncharacterized protein</fullName>
    </submittedName>
</protein>
<accession>A0ABR7LD43</accession>
<dbReference type="EMBL" id="JABVED010000017">
    <property type="protein sequence ID" value="MBC6450557.1"/>
    <property type="molecule type" value="Genomic_DNA"/>
</dbReference>
<sequence>MRAEEALIDMVGGDGLHRPTATSTSADLARHAADWFLCAKKGRWAVD</sequence>
<dbReference type="Proteomes" id="UP000734823">
    <property type="component" value="Unassembled WGS sequence"/>
</dbReference>
<evidence type="ECO:0000313" key="2">
    <source>
        <dbReference type="Proteomes" id="UP000734823"/>
    </source>
</evidence>
<reference evidence="1 2" key="1">
    <citation type="submission" date="2020-06" db="EMBL/GenBank/DDBJ databases">
        <title>Actinokineospora xiongansis sp. nov., isolated from soil of Baiyangdian.</title>
        <authorList>
            <person name="Zhang X."/>
        </authorList>
    </citation>
    <scope>NUCLEOTIDE SEQUENCE [LARGE SCALE GENOMIC DNA]</scope>
    <source>
        <strain evidence="1 2">HBU206404</strain>
    </source>
</reference>
<name>A0ABR7LD43_9PSEU</name>
<comment type="caution">
    <text evidence="1">The sequence shown here is derived from an EMBL/GenBank/DDBJ whole genome shotgun (WGS) entry which is preliminary data.</text>
</comment>
<proteinExistence type="predicted"/>
<gene>
    <name evidence="1" type="ORF">GPZ80_25695</name>
</gene>
<dbReference type="RefSeq" id="WP_187223687.1">
    <property type="nucleotide sequence ID" value="NZ_JABVED010000017.1"/>
</dbReference>
<keyword evidence="2" id="KW-1185">Reference proteome</keyword>